<evidence type="ECO:0000256" key="4">
    <source>
        <dbReference type="ARBA" id="ARBA00022737"/>
    </source>
</evidence>
<dbReference type="InterPro" id="IPR016484">
    <property type="entry name" value="GTPase_Der"/>
</dbReference>
<gene>
    <name evidence="8" type="ORF">PPRIM_AZ9-3.1.T1200131</name>
</gene>
<evidence type="ECO:0000256" key="1">
    <source>
        <dbReference type="ARBA" id="ARBA00008279"/>
    </source>
</evidence>
<dbReference type="CDD" id="cd01895">
    <property type="entry name" value="EngA2"/>
    <property type="match status" value="1"/>
</dbReference>
<dbReference type="Pfam" id="PF14714">
    <property type="entry name" value="KH_dom-like"/>
    <property type="match status" value="1"/>
</dbReference>
<dbReference type="Pfam" id="PF01926">
    <property type="entry name" value="MMR_HSR1"/>
    <property type="match status" value="2"/>
</dbReference>
<dbReference type="HAMAP" id="MF_00195">
    <property type="entry name" value="GTPase_Der"/>
    <property type="match status" value="1"/>
</dbReference>
<dbReference type="InterPro" id="IPR031166">
    <property type="entry name" value="G_ENGA"/>
</dbReference>
<organism evidence="8 9">
    <name type="scientific">Paramecium primaurelia</name>
    <dbReference type="NCBI Taxonomy" id="5886"/>
    <lineage>
        <taxon>Eukaryota</taxon>
        <taxon>Sar</taxon>
        <taxon>Alveolata</taxon>
        <taxon>Ciliophora</taxon>
        <taxon>Intramacronucleata</taxon>
        <taxon>Oligohymenophorea</taxon>
        <taxon>Peniculida</taxon>
        <taxon>Parameciidae</taxon>
        <taxon>Paramecium</taxon>
    </lineage>
</organism>
<evidence type="ECO:0000256" key="2">
    <source>
        <dbReference type="ARBA" id="ARBA00020953"/>
    </source>
</evidence>
<evidence type="ECO:0000313" key="8">
    <source>
        <dbReference type="EMBL" id="CAD8103275.1"/>
    </source>
</evidence>
<dbReference type="PANTHER" id="PTHR43834:SF6">
    <property type="entry name" value="GTPASE DER"/>
    <property type="match status" value="1"/>
</dbReference>
<dbReference type="AlphaFoldDB" id="A0A8S1PJD9"/>
<evidence type="ECO:0000256" key="3">
    <source>
        <dbReference type="ARBA" id="ARBA00022517"/>
    </source>
</evidence>
<protein>
    <recommendedName>
        <fullName evidence="2">GTPase Der</fullName>
    </recommendedName>
    <alternativeName>
        <fullName evidence="5">GTP-binding protein EngA</fullName>
    </alternativeName>
</protein>
<keyword evidence="4" id="KW-0677">Repeat</keyword>
<dbReference type="NCBIfam" id="TIGR03594">
    <property type="entry name" value="GTPase_EngA"/>
    <property type="match status" value="1"/>
</dbReference>
<feature type="domain" description="EngA-type G" evidence="7">
    <location>
        <begin position="299"/>
        <end position="476"/>
    </location>
</feature>
<dbReference type="PANTHER" id="PTHR43834">
    <property type="entry name" value="GTPASE DER"/>
    <property type="match status" value="1"/>
</dbReference>
<evidence type="ECO:0000256" key="5">
    <source>
        <dbReference type="ARBA" id="ARBA00032345"/>
    </source>
</evidence>
<dbReference type="GO" id="GO:0042254">
    <property type="term" value="P:ribosome biogenesis"/>
    <property type="evidence" value="ECO:0007669"/>
    <property type="project" value="UniProtKB-KW"/>
</dbReference>
<dbReference type="Proteomes" id="UP000688137">
    <property type="component" value="Unassembled WGS sequence"/>
</dbReference>
<keyword evidence="3" id="KW-0690">Ribosome biogenesis</keyword>
<accession>A0A8S1PJD9</accession>
<comment type="caution">
    <text evidence="8">The sequence shown here is derived from an EMBL/GenBank/DDBJ whole genome shotgun (WGS) entry which is preliminary data.</text>
</comment>
<dbReference type="PROSITE" id="PS51712">
    <property type="entry name" value="G_ENGA"/>
    <property type="match status" value="1"/>
</dbReference>
<proteinExistence type="inferred from homology"/>
<dbReference type="EMBL" id="CAJJDM010000123">
    <property type="protein sequence ID" value="CAD8103275.1"/>
    <property type="molecule type" value="Genomic_DNA"/>
</dbReference>
<dbReference type="GO" id="GO:0005525">
    <property type="term" value="F:GTP binding"/>
    <property type="evidence" value="ECO:0007669"/>
    <property type="project" value="InterPro"/>
</dbReference>
<evidence type="ECO:0000313" key="9">
    <source>
        <dbReference type="Proteomes" id="UP000688137"/>
    </source>
</evidence>
<keyword evidence="9" id="KW-1185">Reference proteome</keyword>
<dbReference type="InterPro" id="IPR005225">
    <property type="entry name" value="Small_GTP-bd"/>
</dbReference>
<dbReference type="NCBIfam" id="TIGR00231">
    <property type="entry name" value="small_GTP"/>
    <property type="match status" value="2"/>
</dbReference>
<evidence type="ECO:0000259" key="7">
    <source>
        <dbReference type="PROSITE" id="PS51712"/>
    </source>
</evidence>
<evidence type="ECO:0000256" key="6">
    <source>
        <dbReference type="SAM" id="Coils"/>
    </source>
</evidence>
<dbReference type="OMA" id="CNLPQYV"/>
<comment type="similarity">
    <text evidence="1">Belongs to the TRAFAC class TrmE-Era-EngA-EngB-Septin-like GTPase superfamily. EngA (Der) GTPase family.</text>
</comment>
<dbReference type="InterPro" id="IPR032859">
    <property type="entry name" value="KH_dom-like"/>
</dbReference>
<feature type="coiled-coil region" evidence="6">
    <location>
        <begin position="209"/>
        <end position="240"/>
    </location>
</feature>
<keyword evidence="6" id="KW-0175">Coiled coil</keyword>
<dbReference type="InterPro" id="IPR006073">
    <property type="entry name" value="GTP-bd"/>
</dbReference>
<sequence>MFTKILYKFSQTPLLTISLIGRSSVGKSSLFNKLQTGENVAITSNQKNITRDRKEAISEIFPLPIRFVDTAGIENVALKKILNPLQQKMLMQTINAIEYSDIALFVVDAKAGLTNIDHQIARWLKKTLQLTNPDPKLVNELKELEIKTNLKKAILVANKCENDVIFETDIDSQLKRMGLGNPIYVSAVDGTGFQDLLTKISENIPQAAFEEYQERKLKRKEKYKEIKEKCRQEMEEVIQQQQIEFDMKIWEKEFDLANPNPEDNSDLDDENIANPIYTKSPIQEKQGVSKENLQLRNPIMLSIMGRQNVGKSSLVNTLLGEDRVIADPTPGTTRDPISTYWVYKGQKIQLVDTAGIEPKPKIQTDLDLQIIAKTRSTLRFSNVVVLLIDSLGAFREVDLELAQEIVKQGRGLIIAVNKWDMVDNDYKAKIVKYLKGQLEKNLGEVPNCKLITISAEKKINIDLLMDQVIQVYDKWNTRVSTGLLNDWLNKFKKIQSLPSEDGDKLKIRFIAQIKVRPPTFALFINQGSLFKNSYLKFLRKKLSEEFDISGVPIRLVLRDIAYAKEKKTLERDNEMTVADLLLKRRRIARLAKQKLEKLKQKSQANKQ</sequence>
<reference evidence="8" key="1">
    <citation type="submission" date="2021-01" db="EMBL/GenBank/DDBJ databases">
        <authorList>
            <consortium name="Genoscope - CEA"/>
            <person name="William W."/>
        </authorList>
    </citation>
    <scope>NUCLEOTIDE SEQUENCE</scope>
</reference>
<name>A0A8S1PJD9_PARPR</name>